<organism evidence="3 4">
    <name type="scientific">Amycolatopsis umgeniensis</name>
    <dbReference type="NCBI Taxonomy" id="336628"/>
    <lineage>
        <taxon>Bacteria</taxon>
        <taxon>Bacillati</taxon>
        <taxon>Actinomycetota</taxon>
        <taxon>Actinomycetes</taxon>
        <taxon>Pseudonocardiales</taxon>
        <taxon>Pseudonocardiaceae</taxon>
        <taxon>Amycolatopsis</taxon>
    </lineage>
</organism>
<dbReference type="InterPro" id="IPR017969">
    <property type="entry name" value="Heavy-metal-associated_CS"/>
</dbReference>
<dbReference type="Proteomes" id="UP000580861">
    <property type="component" value="Unassembled WGS sequence"/>
</dbReference>
<evidence type="ECO:0000313" key="3">
    <source>
        <dbReference type="EMBL" id="MBB5852291.1"/>
    </source>
</evidence>
<gene>
    <name evidence="3" type="ORF">HDA45_002378</name>
</gene>
<evidence type="ECO:0000256" key="1">
    <source>
        <dbReference type="ARBA" id="ARBA00022723"/>
    </source>
</evidence>
<dbReference type="Pfam" id="PF00403">
    <property type="entry name" value="HMA"/>
    <property type="match status" value="1"/>
</dbReference>
<reference evidence="3 4" key="1">
    <citation type="submission" date="2020-08" db="EMBL/GenBank/DDBJ databases">
        <title>Sequencing the genomes of 1000 actinobacteria strains.</title>
        <authorList>
            <person name="Klenk H.-P."/>
        </authorList>
    </citation>
    <scope>NUCLEOTIDE SEQUENCE [LARGE SCALE GENOMIC DNA]</scope>
    <source>
        <strain evidence="3 4">DSM 45272</strain>
    </source>
</reference>
<dbReference type="GO" id="GO:0006825">
    <property type="term" value="P:copper ion transport"/>
    <property type="evidence" value="ECO:0007669"/>
    <property type="project" value="InterPro"/>
</dbReference>
<dbReference type="AlphaFoldDB" id="A0A841B088"/>
<comment type="caution">
    <text evidence="3">The sequence shown here is derived from an EMBL/GenBank/DDBJ whole genome shotgun (WGS) entry which is preliminary data.</text>
</comment>
<dbReference type="GO" id="GO:0005507">
    <property type="term" value="F:copper ion binding"/>
    <property type="evidence" value="ECO:0007669"/>
    <property type="project" value="InterPro"/>
</dbReference>
<dbReference type="CDD" id="cd00371">
    <property type="entry name" value="HMA"/>
    <property type="match status" value="1"/>
</dbReference>
<dbReference type="SUPFAM" id="SSF55008">
    <property type="entry name" value="HMA, heavy metal-associated domain"/>
    <property type="match status" value="1"/>
</dbReference>
<protein>
    <submittedName>
        <fullName evidence="3">Copper chaperone CopZ</fullName>
    </submittedName>
</protein>
<evidence type="ECO:0000259" key="2">
    <source>
        <dbReference type="PROSITE" id="PS50846"/>
    </source>
</evidence>
<dbReference type="PRINTS" id="PR00944">
    <property type="entry name" value="CUEXPORT"/>
</dbReference>
<accession>A0A841B088</accession>
<feature type="domain" description="HMA" evidence="2">
    <location>
        <begin position="2"/>
        <end position="67"/>
    </location>
</feature>
<dbReference type="InterPro" id="IPR000428">
    <property type="entry name" value="Cu-bd"/>
</dbReference>
<dbReference type="EMBL" id="JACHMX010000001">
    <property type="protein sequence ID" value="MBB5852291.1"/>
    <property type="molecule type" value="Genomic_DNA"/>
</dbReference>
<name>A0A841B088_9PSEU</name>
<dbReference type="PROSITE" id="PS01047">
    <property type="entry name" value="HMA_1"/>
    <property type="match status" value="1"/>
</dbReference>
<sequence length="68" mass="7033">MTQNTYAVTGMSCGHCASSVKEEIGEIPGVRQVDVDVPTGKVVIVSDIALEPGLVENAVKTAGYQLVG</sequence>
<dbReference type="InterPro" id="IPR006121">
    <property type="entry name" value="HMA_dom"/>
</dbReference>
<keyword evidence="4" id="KW-1185">Reference proteome</keyword>
<evidence type="ECO:0000313" key="4">
    <source>
        <dbReference type="Proteomes" id="UP000580861"/>
    </source>
</evidence>
<dbReference type="RefSeq" id="WP_184894651.1">
    <property type="nucleotide sequence ID" value="NZ_JACHMX010000001.1"/>
</dbReference>
<dbReference type="PROSITE" id="PS50846">
    <property type="entry name" value="HMA_2"/>
    <property type="match status" value="1"/>
</dbReference>
<proteinExistence type="predicted"/>
<dbReference type="Gene3D" id="3.30.70.100">
    <property type="match status" value="1"/>
</dbReference>
<dbReference type="InterPro" id="IPR036163">
    <property type="entry name" value="HMA_dom_sf"/>
</dbReference>
<keyword evidence="1" id="KW-0479">Metal-binding</keyword>